<evidence type="ECO:0000256" key="1">
    <source>
        <dbReference type="ARBA" id="ARBA00004141"/>
    </source>
</evidence>
<feature type="transmembrane region" description="Helical" evidence="6">
    <location>
        <begin position="226"/>
        <end position="247"/>
    </location>
</feature>
<dbReference type="InterPro" id="IPR002645">
    <property type="entry name" value="STAS_dom"/>
</dbReference>
<dbReference type="GO" id="GO:0016020">
    <property type="term" value="C:membrane"/>
    <property type="evidence" value="ECO:0007669"/>
    <property type="project" value="UniProtKB-SubCell"/>
</dbReference>
<organism evidence="8 9">
    <name type="scientific">Xenopus laevis</name>
    <name type="common">African clawed frog</name>
    <dbReference type="NCBI Taxonomy" id="8355"/>
    <lineage>
        <taxon>Eukaryota</taxon>
        <taxon>Metazoa</taxon>
        <taxon>Chordata</taxon>
        <taxon>Craniata</taxon>
        <taxon>Vertebrata</taxon>
        <taxon>Euteleostomi</taxon>
        <taxon>Amphibia</taxon>
        <taxon>Batrachia</taxon>
        <taxon>Anura</taxon>
        <taxon>Pipoidea</taxon>
        <taxon>Pipidae</taxon>
        <taxon>Xenopodinae</taxon>
        <taxon>Xenopus</taxon>
        <taxon>Xenopus</taxon>
    </lineage>
</organism>
<keyword evidence="3 6" id="KW-1133">Transmembrane helix</keyword>
<dbReference type="InterPro" id="IPR001902">
    <property type="entry name" value="SLC26A/SulP_fam"/>
</dbReference>
<reference evidence="9" key="1">
    <citation type="journal article" date="2016" name="Nature">
        <title>Genome evolution in the allotetraploid frog Xenopus laevis.</title>
        <authorList>
            <person name="Session A.M."/>
            <person name="Uno Y."/>
            <person name="Kwon T."/>
            <person name="Chapman J.A."/>
            <person name="Toyoda A."/>
            <person name="Takahashi S."/>
            <person name="Fukui A."/>
            <person name="Hikosaka A."/>
            <person name="Suzuki A."/>
            <person name="Kondo M."/>
            <person name="van Heeringen S.J."/>
            <person name="Quigley I."/>
            <person name="Heinz S."/>
            <person name="Ogino H."/>
            <person name="Ochi H."/>
            <person name="Hellsten U."/>
            <person name="Lyons J.B."/>
            <person name="Simakov O."/>
            <person name="Putnam N."/>
            <person name="Stites J."/>
            <person name="Kuroki Y."/>
            <person name="Tanaka T."/>
            <person name="Michiue T."/>
            <person name="Watanabe M."/>
            <person name="Bogdanovic O."/>
            <person name="Lister R."/>
            <person name="Georgiou G."/>
            <person name="Paranjpe S.S."/>
            <person name="van Kruijsbergen I."/>
            <person name="Shu S."/>
            <person name="Carlson J."/>
            <person name="Kinoshita T."/>
            <person name="Ohta Y."/>
            <person name="Mawaribuchi S."/>
            <person name="Jenkins J."/>
            <person name="Grimwood J."/>
            <person name="Schmutz J."/>
            <person name="Mitros T."/>
            <person name="Mozaffari S.V."/>
            <person name="Suzuki Y."/>
            <person name="Haramoto Y."/>
            <person name="Yamamoto T.S."/>
            <person name="Takagi C."/>
            <person name="Heald R."/>
            <person name="Miller K."/>
            <person name="Haudenschild C."/>
            <person name="Kitzman J."/>
            <person name="Nakayama T."/>
            <person name="Izutsu Y."/>
            <person name="Robert J."/>
            <person name="Fortriede J."/>
            <person name="Burns K."/>
            <person name="Lotay V."/>
            <person name="Karimi K."/>
            <person name="Yasuoka Y."/>
            <person name="Dichmann D.S."/>
            <person name="Flajnik M.F."/>
            <person name="Houston D.W."/>
            <person name="Shendure J."/>
            <person name="DuPasquier L."/>
            <person name="Vize P.D."/>
            <person name="Zorn A.M."/>
            <person name="Ito M."/>
            <person name="Marcotte E.M."/>
            <person name="Wallingford J.B."/>
            <person name="Ito Y."/>
            <person name="Asashima M."/>
            <person name="Ueno N."/>
            <person name="Matsuda Y."/>
            <person name="Veenstra G.J."/>
            <person name="Fujiyama A."/>
            <person name="Harland R.M."/>
            <person name="Taira M."/>
            <person name="Rokhsar D.S."/>
        </authorList>
    </citation>
    <scope>NUCLEOTIDE SEQUENCE [LARGE SCALE GENOMIC DNA]</scope>
    <source>
        <strain evidence="9">J</strain>
    </source>
</reference>
<accession>A0A974CNZ6</accession>
<evidence type="ECO:0000256" key="2">
    <source>
        <dbReference type="ARBA" id="ARBA00022692"/>
    </source>
</evidence>
<dbReference type="Proteomes" id="UP000694892">
    <property type="component" value="Chromosome 6L"/>
</dbReference>
<evidence type="ECO:0000259" key="7">
    <source>
        <dbReference type="PROSITE" id="PS50801"/>
    </source>
</evidence>
<comment type="subcellular location">
    <subcellularLocation>
        <location evidence="1">Membrane</location>
        <topology evidence="1">Multi-pass membrane protein</topology>
    </subcellularLocation>
</comment>
<protein>
    <recommendedName>
        <fullName evidence="7">STAS domain-containing protein</fullName>
    </recommendedName>
</protein>
<evidence type="ECO:0000256" key="3">
    <source>
        <dbReference type="ARBA" id="ARBA00022989"/>
    </source>
</evidence>
<evidence type="ECO:0000256" key="5">
    <source>
        <dbReference type="SAM" id="MobiDB-lite"/>
    </source>
</evidence>
<dbReference type="OMA" id="LDWSFIQ"/>
<dbReference type="PROSITE" id="PS50801">
    <property type="entry name" value="STAS"/>
    <property type="match status" value="1"/>
</dbReference>
<keyword evidence="2 6" id="KW-0812">Transmembrane</keyword>
<dbReference type="Pfam" id="PF00916">
    <property type="entry name" value="Sulfate_transp"/>
    <property type="match status" value="1"/>
</dbReference>
<feature type="transmembrane region" description="Helical" evidence="6">
    <location>
        <begin position="259"/>
        <end position="277"/>
    </location>
</feature>
<evidence type="ECO:0000256" key="4">
    <source>
        <dbReference type="ARBA" id="ARBA00023136"/>
    </source>
</evidence>
<proteinExistence type="predicted"/>
<gene>
    <name evidence="8" type="ORF">XELAEV_18032182mg</name>
</gene>
<evidence type="ECO:0000256" key="6">
    <source>
        <dbReference type="SAM" id="Phobius"/>
    </source>
</evidence>
<evidence type="ECO:0000313" key="9">
    <source>
        <dbReference type="Proteomes" id="UP000694892"/>
    </source>
</evidence>
<feature type="region of interest" description="Disordered" evidence="5">
    <location>
        <begin position="546"/>
        <end position="565"/>
    </location>
</feature>
<feature type="transmembrane region" description="Helical" evidence="6">
    <location>
        <begin position="67"/>
        <end position="94"/>
    </location>
</feature>
<keyword evidence="4 6" id="KW-0472">Membrane</keyword>
<feature type="transmembrane region" description="Helical" evidence="6">
    <location>
        <begin position="403"/>
        <end position="421"/>
    </location>
</feature>
<feature type="domain" description="STAS" evidence="7">
    <location>
        <begin position="500"/>
        <end position="639"/>
    </location>
</feature>
<dbReference type="InterPro" id="IPR011547">
    <property type="entry name" value="SLC26A/SulP_dom"/>
</dbReference>
<evidence type="ECO:0000313" key="8">
    <source>
        <dbReference type="EMBL" id="OCT76979.1"/>
    </source>
</evidence>
<feature type="transmembrane region" description="Helical" evidence="6">
    <location>
        <begin position="308"/>
        <end position="328"/>
    </location>
</feature>
<feature type="transmembrane region" description="Helical" evidence="6">
    <location>
        <begin position="442"/>
        <end position="470"/>
    </location>
</feature>
<dbReference type="SUPFAM" id="SSF52091">
    <property type="entry name" value="SpoIIaa-like"/>
    <property type="match status" value="1"/>
</dbReference>
<sequence>MHRSKRQRWFSSTWERLSNIGLSDVALWFRRRLPILEWAPKYNVRESLLPDTVSGLMLTVQQVTQGLAFAVMSSVHPVFGLYGSFFPPLIYAVFGMGRHLVTGTFAITSLISASAVERLVPPYSGNVSNSSLGPLGLSDYEMQRIGVAASVTFLGGIIQICLFVCNLGCATFLLSEPVVSSMTTGAATHVVTSQVKYLLGLKMPYISGPLGMFNIYIYILKNITNATVAAVIISIICLVVLVLVKELNQRYKSRIRMEIPIDLILIILTSLVCYFVNMEQGYDLEVVGHLPQGIPVPQAPPMDILSDILVEGFSVALVGYTVSIFLVYNSAKKFKYSVDENQELLANGLTNVIPSFLFCIPNAGAPARSFVLFSNGAKSQVACLISCVLILLVIYVIGPFLYWLPMSALACIIVVALKGMLIQFNDLKKYWNVDKVDWAIWICTYVFTICFAANIGLLFGVLFSIALGMLRLSRAKTLHLVHWDAEYNKMLEDLNSGFFQNVKIVSVGMPLLFLNVKKFHADMLKMNNKLTGNIVPKKKTDLLLSPVSNGDSNGEPPTLQPQPQRSESYTLILDCSGITFYDYTGVTILTQMCLELKGQGTTVLLTGCSDSLVRALQYCGLESKNQTFLDSVNSALSSLHLQTIQCIGVHGHHLLRSSSSDMAISVTQLSKNGRLLQLRMRQYRADFWKITGEKKMAAVNHAGFVERPPRPGPRVAACCPTTPALVQKHWGCAGDTIIF</sequence>
<dbReference type="InterPro" id="IPR036513">
    <property type="entry name" value="STAS_dom_sf"/>
</dbReference>
<dbReference type="AlphaFoldDB" id="A0A974CNZ6"/>
<feature type="transmembrane region" description="Helical" evidence="6">
    <location>
        <begin position="145"/>
        <end position="174"/>
    </location>
</feature>
<dbReference type="GO" id="GO:0055085">
    <property type="term" value="P:transmembrane transport"/>
    <property type="evidence" value="ECO:0007669"/>
    <property type="project" value="InterPro"/>
</dbReference>
<feature type="transmembrane region" description="Helical" evidence="6">
    <location>
        <begin position="203"/>
        <end position="220"/>
    </location>
</feature>
<dbReference type="PANTHER" id="PTHR11814">
    <property type="entry name" value="SULFATE TRANSPORTER"/>
    <property type="match status" value="1"/>
</dbReference>
<dbReference type="Pfam" id="PF01740">
    <property type="entry name" value="STAS"/>
    <property type="match status" value="1"/>
</dbReference>
<name>A0A974CNZ6_XENLA</name>
<dbReference type="CDD" id="cd07042">
    <property type="entry name" value="STAS_SulP_like_sulfate_transporter"/>
    <property type="match status" value="1"/>
</dbReference>
<dbReference type="EMBL" id="CM004476">
    <property type="protein sequence ID" value="OCT76979.1"/>
    <property type="molecule type" value="Genomic_DNA"/>
</dbReference>
<feature type="transmembrane region" description="Helical" evidence="6">
    <location>
        <begin position="381"/>
        <end position="397"/>
    </location>
</feature>
<dbReference type="Gene3D" id="3.30.750.24">
    <property type="entry name" value="STAS domain"/>
    <property type="match status" value="1"/>
</dbReference>